<protein>
    <recommendedName>
        <fullName evidence="2">DUF4232 domain-containing protein</fullName>
    </recommendedName>
</protein>
<evidence type="ECO:0000313" key="3">
    <source>
        <dbReference type="EMBL" id="OAH10679.1"/>
    </source>
</evidence>
<sequence>MDRRVAAMDQRVTAIRGYEGMRIRPVLFAVVTALSAIAASGCGLSAELERERNPERRPEPSVTSSAPTAPVGSPVPARPPGWTPSPGGSVQDESACPASGVRIWAGPVNAAMGLRAQTVTLTNCGEQPFLLNGYPSVRVLDENGTVMDGVKTVQGTDSIPMAPPDAPEPAPLTLDPGESAQTNLVWRMGAGTGMFLRIAPAAGDDPATVRLTEHLDIGPEGELGTTAWHMAED</sequence>
<dbReference type="AlphaFoldDB" id="A0A177HJ59"/>
<name>A0A177HJ59_9ACTN</name>
<gene>
    <name evidence="3" type="ORF">STSP_60010</name>
</gene>
<dbReference type="Proteomes" id="UP000077381">
    <property type="component" value="Unassembled WGS sequence"/>
</dbReference>
<feature type="region of interest" description="Disordered" evidence="1">
    <location>
        <begin position="45"/>
        <end position="95"/>
    </location>
</feature>
<evidence type="ECO:0000259" key="2">
    <source>
        <dbReference type="Pfam" id="PF14016"/>
    </source>
</evidence>
<reference evidence="3 4" key="1">
    <citation type="submission" date="2015-12" db="EMBL/GenBank/DDBJ databases">
        <title>Genome sequence of Streptomyces sp. G25.</title>
        <authorList>
            <person name="Poehlein A."/>
            <person name="Roettig A."/>
            <person name="Hiessl S."/>
            <person name="Hauschild P."/>
            <person name="Schauer J."/>
            <person name="Madkour M.H."/>
            <person name="Al-Ansari A.M."/>
            <person name="Almakishah N.H."/>
            <person name="Steinbuechel A."/>
            <person name="Daniel R."/>
        </authorList>
    </citation>
    <scope>NUCLEOTIDE SEQUENCE [LARGE SCALE GENOMIC DNA]</scope>
    <source>
        <strain evidence="4">G25(2015)</strain>
    </source>
</reference>
<organism evidence="3 4">
    <name type="scientific">Streptomyces jeddahensis</name>
    <dbReference type="NCBI Taxonomy" id="1716141"/>
    <lineage>
        <taxon>Bacteria</taxon>
        <taxon>Bacillati</taxon>
        <taxon>Actinomycetota</taxon>
        <taxon>Actinomycetes</taxon>
        <taxon>Kitasatosporales</taxon>
        <taxon>Streptomycetaceae</taxon>
        <taxon>Streptomyces</taxon>
    </lineage>
</organism>
<feature type="domain" description="DUF4232" evidence="2">
    <location>
        <begin position="96"/>
        <end position="228"/>
    </location>
</feature>
<evidence type="ECO:0000256" key="1">
    <source>
        <dbReference type="SAM" id="MobiDB-lite"/>
    </source>
</evidence>
<keyword evidence="4" id="KW-1185">Reference proteome</keyword>
<comment type="caution">
    <text evidence="3">The sequence shown here is derived from an EMBL/GenBank/DDBJ whole genome shotgun (WGS) entry which is preliminary data.</text>
</comment>
<dbReference type="STRING" id="1716141.STSP_60010"/>
<feature type="compositionally biased region" description="Basic and acidic residues" evidence="1">
    <location>
        <begin position="47"/>
        <end position="59"/>
    </location>
</feature>
<accession>A0A177HJ59</accession>
<dbReference type="PATRIC" id="fig|1716141.3.peg.6314"/>
<evidence type="ECO:0000313" key="4">
    <source>
        <dbReference type="Proteomes" id="UP000077381"/>
    </source>
</evidence>
<dbReference type="Pfam" id="PF14016">
    <property type="entry name" value="DUF4232"/>
    <property type="match status" value="1"/>
</dbReference>
<proteinExistence type="predicted"/>
<dbReference type="InterPro" id="IPR025326">
    <property type="entry name" value="DUF4232"/>
</dbReference>
<dbReference type="EMBL" id="LOHS01000126">
    <property type="protein sequence ID" value="OAH10679.1"/>
    <property type="molecule type" value="Genomic_DNA"/>
</dbReference>